<dbReference type="KEGG" id="tpf:TPHA_0L02020"/>
<dbReference type="SUPFAM" id="SSF51045">
    <property type="entry name" value="WW domain"/>
    <property type="match status" value="2"/>
</dbReference>
<dbReference type="InterPro" id="IPR036517">
    <property type="entry name" value="FF_domain_sf"/>
</dbReference>
<dbReference type="InterPro" id="IPR002713">
    <property type="entry name" value="FF_domain"/>
</dbReference>
<evidence type="ECO:0000259" key="3">
    <source>
        <dbReference type="PROSITE" id="PS50020"/>
    </source>
</evidence>
<feature type="coiled-coil region" evidence="1">
    <location>
        <begin position="320"/>
        <end position="351"/>
    </location>
</feature>
<feature type="domain" description="FF" evidence="4">
    <location>
        <begin position="191"/>
        <end position="247"/>
    </location>
</feature>
<feature type="region of interest" description="Disordered" evidence="2">
    <location>
        <begin position="554"/>
        <end position="583"/>
    </location>
</feature>
<dbReference type="GeneID" id="11531745"/>
<dbReference type="SUPFAM" id="SSF81698">
    <property type="entry name" value="FF domain"/>
    <property type="match status" value="3"/>
</dbReference>
<dbReference type="AlphaFoldDB" id="G8C076"/>
<dbReference type="PANTHER" id="PTHR11864:SF0">
    <property type="entry name" value="PRP40 PRE-MRNA PROCESSING FACTOR 40 HOMOLOG A (YEAST)"/>
    <property type="match status" value="1"/>
</dbReference>
<dbReference type="eggNOG" id="KOG0152">
    <property type="taxonomic scope" value="Eukaryota"/>
</dbReference>
<dbReference type="GO" id="GO:0071004">
    <property type="term" value="C:U2-type prespliceosome"/>
    <property type="evidence" value="ECO:0007669"/>
    <property type="project" value="EnsemblFungi"/>
</dbReference>
<dbReference type="OrthoDB" id="187617at2759"/>
<feature type="domain" description="WW" evidence="3">
    <location>
        <begin position="1"/>
        <end position="34"/>
    </location>
</feature>
<dbReference type="HOGENOM" id="CLU_005825_1_1_1"/>
<keyword evidence="1" id="KW-0175">Coiled coil</keyword>
<feature type="domain" description="FF" evidence="4">
    <location>
        <begin position="122"/>
        <end position="178"/>
    </location>
</feature>
<evidence type="ECO:0000256" key="2">
    <source>
        <dbReference type="SAM" id="MobiDB-lite"/>
    </source>
</evidence>
<accession>G8C076</accession>
<reference evidence="5 6" key="1">
    <citation type="journal article" date="2011" name="Proc. Natl. Acad. Sci. U.S.A.">
        <title>Evolutionary erosion of yeast sex chromosomes by mating-type switching accidents.</title>
        <authorList>
            <person name="Gordon J.L."/>
            <person name="Armisen D."/>
            <person name="Proux-Wera E."/>
            <person name="Oheigeartaigh S.S."/>
            <person name="Byrne K.P."/>
            <person name="Wolfe K.H."/>
        </authorList>
    </citation>
    <scope>NUCLEOTIDE SEQUENCE [LARGE SCALE GENOMIC DNA]</scope>
    <source>
        <strain evidence="6">ATCC 24235 / CBS 4417 / NBRC 1672 / NRRL Y-8282 / UCD 70-5</strain>
    </source>
</reference>
<evidence type="ECO:0000313" key="6">
    <source>
        <dbReference type="Proteomes" id="UP000005666"/>
    </source>
</evidence>
<dbReference type="SMART" id="SM00441">
    <property type="entry name" value="FF"/>
    <property type="match status" value="4"/>
</dbReference>
<organism evidence="5 6">
    <name type="scientific">Tetrapisispora phaffii (strain ATCC 24235 / CBS 4417 / NBRC 1672 / NRRL Y-8282 / UCD 70-5)</name>
    <name type="common">Yeast</name>
    <name type="synonym">Fabospora phaffii</name>
    <dbReference type="NCBI Taxonomy" id="1071381"/>
    <lineage>
        <taxon>Eukaryota</taxon>
        <taxon>Fungi</taxon>
        <taxon>Dikarya</taxon>
        <taxon>Ascomycota</taxon>
        <taxon>Saccharomycotina</taxon>
        <taxon>Saccharomycetes</taxon>
        <taxon>Saccharomycetales</taxon>
        <taxon>Saccharomycetaceae</taxon>
        <taxon>Tetrapisispora</taxon>
    </lineage>
</organism>
<sequence length="583" mass="68720">MGADSLWRTAKDSNGKVYYYNTKTGVSQWEKPGVSADIETLKQHGWGVARTKDGKLYYYNSSTGESRWEAPKFEDATTEVSRGKKEVRSEPEVKEDVKVATTRVLSKSDTRSKILHVDSKSKEDAEKDFIAMLKDNNVDATWSFRKIIAELGSTDPRYWVVDDDPLWKQDMFEKYLSNRSEDQLIKEYSEINKFKEAYVNMLKEHEEIKYYSRWKTVKKLISNEPIYKHSTVSESIKKKTFKEYIDKLLKRQTEADKQLKENALKEVREYLHNILHTDGADIAIADPLSWKKVSEQYLFENNKRYMANKHFQVLSKYEVLEEYINIINSLRNQMERKLETLQAHNNTQDRLARDRYKEMLSNVKTTKGDTIRANTTWEQVYPNICKEEEFLGMLGRNGSNAYDIFLDLVGEKKNVIYAHRLVADQILLDNGFRIPDSSSKVQDEHTTVKNYLTQDPRLKDNVDDVDMDLLIEALFKNWKEKENERKQTERRILEQKKRYFKLMLERMFKKHVNVATDKYSDLQELLKDTPEYTALEDNDTLRERLLSEHQQQLKKRMVNSQAPRVSETLGRKRTLAKSNDLDY</sequence>
<proteinExistence type="predicted"/>
<name>G8C076_TETPH</name>
<feature type="coiled-coil region" evidence="1">
    <location>
        <begin position="471"/>
        <end position="498"/>
    </location>
</feature>
<dbReference type="OMA" id="NEPIYKH"/>
<evidence type="ECO:0000259" key="4">
    <source>
        <dbReference type="PROSITE" id="PS51676"/>
    </source>
</evidence>
<dbReference type="CDD" id="cd00201">
    <property type="entry name" value="WW"/>
    <property type="match status" value="2"/>
</dbReference>
<evidence type="ECO:0000256" key="1">
    <source>
        <dbReference type="SAM" id="Coils"/>
    </source>
</evidence>
<dbReference type="SMART" id="SM00456">
    <property type="entry name" value="WW"/>
    <property type="match status" value="2"/>
</dbReference>
<dbReference type="Pfam" id="PF01846">
    <property type="entry name" value="FF"/>
    <property type="match status" value="3"/>
</dbReference>
<dbReference type="GO" id="GO:0005685">
    <property type="term" value="C:U1 snRNP"/>
    <property type="evidence" value="ECO:0007669"/>
    <property type="project" value="EnsemblFungi"/>
</dbReference>
<feature type="domain" description="FF" evidence="4">
    <location>
        <begin position="491"/>
        <end position="552"/>
    </location>
</feature>
<protein>
    <recommendedName>
        <fullName evidence="7">Pre-mRNA-processing protein PRP40</fullName>
    </recommendedName>
</protein>
<dbReference type="PROSITE" id="PS01159">
    <property type="entry name" value="WW_DOMAIN_1"/>
    <property type="match status" value="1"/>
</dbReference>
<dbReference type="RefSeq" id="XP_003687988.1">
    <property type="nucleotide sequence ID" value="XM_003687940.1"/>
</dbReference>
<feature type="domain" description="WW" evidence="3">
    <location>
        <begin position="45"/>
        <end position="73"/>
    </location>
</feature>
<dbReference type="Pfam" id="PF00397">
    <property type="entry name" value="WW"/>
    <property type="match status" value="2"/>
</dbReference>
<dbReference type="Gene3D" id="1.10.10.440">
    <property type="entry name" value="FF domain"/>
    <property type="match status" value="4"/>
</dbReference>
<dbReference type="InterPro" id="IPR001202">
    <property type="entry name" value="WW_dom"/>
</dbReference>
<dbReference type="EMBL" id="HE612867">
    <property type="protein sequence ID" value="CCE65554.1"/>
    <property type="molecule type" value="Genomic_DNA"/>
</dbReference>
<dbReference type="PANTHER" id="PTHR11864">
    <property type="entry name" value="PRE-MRNA-PROCESSING PROTEIN PRP40"/>
    <property type="match status" value="1"/>
</dbReference>
<keyword evidence="6" id="KW-1185">Reference proteome</keyword>
<dbReference type="PROSITE" id="PS50020">
    <property type="entry name" value="WW_DOMAIN_2"/>
    <property type="match status" value="2"/>
</dbReference>
<dbReference type="GO" id="GO:0003723">
    <property type="term" value="F:RNA binding"/>
    <property type="evidence" value="ECO:0007669"/>
    <property type="project" value="EnsemblFungi"/>
</dbReference>
<dbReference type="Proteomes" id="UP000005666">
    <property type="component" value="Chromosome 12"/>
</dbReference>
<dbReference type="STRING" id="1071381.G8C076"/>
<gene>
    <name evidence="5" type="primary">TPHA0L02020</name>
    <name evidence="5" type="ordered locus">TPHA_0L02020</name>
</gene>
<dbReference type="InterPro" id="IPR036020">
    <property type="entry name" value="WW_dom_sf"/>
</dbReference>
<evidence type="ECO:0000313" key="5">
    <source>
        <dbReference type="EMBL" id="CCE65554.1"/>
    </source>
</evidence>
<dbReference type="GO" id="GO:0045292">
    <property type="term" value="P:mRNA cis splicing, via spliceosome"/>
    <property type="evidence" value="ECO:0007669"/>
    <property type="project" value="InterPro"/>
</dbReference>
<dbReference type="PROSITE" id="PS51676">
    <property type="entry name" value="FF"/>
    <property type="match status" value="3"/>
</dbReference>
<evidence type="ECO:0008006" key="7">
    <source>
        <dbReference type="Google" id="ProtNLM"/>
    </source>
</evidence>
<dbReference type="InterPro" id="IPR039726">
    <property type="entry name" value="Prp40-like"/>
</dbReference>
<dbReference type="Gene3D" id="2.20.70.10">
    <property type="match status" value="2"/>
</dbReference>